<dbReference type="PROSITE" id="PS51257">
    <property type="entry name" value="PROKAR_LIPOPROTEIN"/>
    <property type="match status" value="1"/>
</dbReference>
<evidence type="ECO:0000313" key="3">
    <source>
        <dbReference type="EMBL" id="MDH5833577.1"/>
    </source>
</evidence>
<protein>
    <recommendedName>
        <fullName evidence="5">Secreted protein</fullName>
    </recommendedName>
</protein>
<feature type="region of interest" description="Disordered" evidence="1">
    <location>
        <begin position="44"/>
        <end position="75"/>
    </location>
</feature>
<feature type="compositionally biased region" description="Low complexity" evidence="1">
    <location>
        <begin position="57"/>
        <end position="72"/>
    </location>
</feature>
<gene>
    <name evidence="3" type="ORF">QFW81_06515</name>
</gene>
<reference evidence="3 4" key="1">
    <citation type="submission" date="2023-04" db="EMBL/GenBank/DDBJ databases">
        <title>Luteimonas sp. M1R5S59.</title>
        <authorList>
            <person name="Sun J.-Q."/>
        </authorList>
    </citation>
    <scope>NUCLEOTIDE SEQUENCE [LARGE SCALE GENOMIC DNA]</scope>
    <source>
        <strain evidence="3 4">M1R5S59</strain>
    </source>
</reference>
<feature type="chain" id="PRO_5046704982" description="Secreted protein" evidence="2">
    <location>
        <begin position="19"/>
        <end position="169"/>
    </location>
</feature>
<keyword evidence="4" id="KW-1185">Reference proteome</keyword>
<accession>A0ABT6JSV3</accession>
<evidence type="ECO:0000256" key="1">
    <source>
        <dbReference type="SAM" id="MobiDB-lite"/>
    </source>
</evidence>
<proteinExistence type="predicted"/>
<evidence type="ECO:0000313" key="4">
    <source>
        <dbReference type="Proteomes" id="UP001156873"/>
    </source>
</evidence>
<sequence length="169" mass="17664">MTVLSRTLLAVGSAAVIACMPLAIGLSDAEAAKRGGAGVRASASGNVNRAAKPRAGNVNRNASANRNINSNRNVDRNRNVNRNVNVDVDIDDRGCCHHDYWDHPVATAAAVTATVAVTSAVIGSIVYSVPPSCGTVVVNGIAYQQCGSTWYQPQYAGTTVQYVVVNPPR</sequence>
<evidence type="ECO:0000256" key="2">
    <source>
        <dbReference type="SAM" id="SignalP"/>
    </source>
</evidence>
<dbReference type="EMBL" id="JARXRO010000014">
    <property type="protein sequence ID" value="MDH5833577.1"/>
    <property type="molecule type" value="Genomic_DNA"/>
</dbReference>
<keyword evidence="2" id="KW-0732">Signal</keyword>
<dbReference type="Proteomes" id="UP001156873">
    <property type="component" value="Unassembled WGS sequence"/>
</dbReference>
<evidence type="ECO:0008006" key="5">
    <source>
        <dbReference type="Google" id="ProtNLM"/>
    </source>
</evidence>
<comment type="caution">
    <text evidence="3">The sequence shown here is derived from an EMBL/GenBank/DDBJ whole genome shotgun (WGS) entry which is preliminary data.</text>
</comment>
<feature type="signal peptide" evidence="2">
    <location>
        <begin position="1"/>
        <end position="18"/>
    </location>
</feature>
<dbReference type="RefSeq" id="WP_280577857.1">
    <property type="nucleotide sequence ID" value="NZ_JARXRO010000014.1"/>
</dbReference>
<organism evidence="3 4">
    <name type="scientific">Luteimonas kalidii</name>
    <dbReference type="NCBI Taxonomy" id="3042025"/>
    <lineage>
        <taxon>Bacteria</taxon>
        <taxon>Pseudomonadati</taxon>
        <taxon>Pseudomonadota</taxon>
        <taxon>Gammaproteobacteria</taxon>
        <taxon>Lysobacterales</taxon>
        <taxon>Lysobacteraceae</taxon>
        <taxon>Luteimonas</taxon>
    </lineage>
</organism>
<name>A0ABT6JSV3_9GAMM</name>